<evidence type="ECO:0000256" key="2">
    <source>
        <dbReference type="ARBA" id="ARBA00012528"/>
    </source>
</evidence>
<feature type="compositionally biased region" description="Polar residues" evidence="6">
    <location>
        <begin position="112"/>
        <end position="134"/>
    </location>
</feature>
<dbReference type="FunFam" id="3.30.70.270:FF:000001">
    <property type="entry name" value="Diguanylate cyclase domain protein"/>
    <property type="match status" value="1"/>
</dbReference>
<evidence type="ECO:0000256" key="1">
    <source>
        <dbReference type="ARBA" id="ARBA00001946"/>
    </source>
</evidence>
<evidence type="ECO:0000256" key="3">
    <source>
        <dbReference type="ARBA" id="ARBA00023012"/>
    </source>
</evidence>
<dbReference type="AlphaFoldDB" id="Q2SAD1"/>
<dbReference type="GO" id="GO:0005886">
    <property type="term" value="C:plasma membrane"/>
    <property type="evidence" value="ECO:0007669"/>
    <property type="project" value="TreeGrafter"/>
</dbReference>
<feature type="domain" description="Response regulatory" evidence="7">
    <location>
        <begin position="261"/>
        <end position="377"/>
    </location>
</feature>
<keyword evidence="3" id="KW-0902">Two-component regulatory system</keyword>
<dbReference type="EMBL" id="CP000155">
    <property type="protein sequence ID" value="ABC32393.1"/>
    <property type="molecule type" value="Genomic_DNA"/>
</dbReference>
<accession>Q2SAD1</accession>
<dbReference type="Gene3D" id="3.40.50.2300">
    <property type="match status" value="1"/>
</dbReference>
<dbReference type="Pfam" id="PF00990">
    <property type="entry name" value="GGDEF"/>
    <property type="match status" value="1"/>
</dbReference>
<dbReference type="GO" id="GO:0052621">
    <property type="term" value="F:diguanylate cyclase activity"/>
    <property type="evidence" value="ECO:0007669"/>
    <property type="project" value="UniProtKB-EC"/>
</dbReference>
<comment type="cofactor">
    <cofactor evidence="1">
        <name>Mg(2+)</name>
        <dbReference type="ChEBI" id="CHEBI:18420"/>
    </cofactor>
</comment>
<evidence type="ECO:0000256" key="6">
    <source>
        <dbReference type="SAM" id="MobiDB-lite"/>
    </source>
</evidence>
<dbReference type="Gene3D" id="3.30.70.270">
    <property type="match status" value="1"/>
</dbReference>
<keyword evidence="5" id="KW-0597">Phosphoprotein</keyword>
<dbReference type="SUPFAM" id="SSF55073">
    <property type="entry name" value="Nucleotide cyclase"/>
    <property type="match status" value="1"/>
</dbReference>
<dbReference type="SMART" id="SM00448">
    <property type="entry name" value="REC"/>
    <property type="match status" value="1"/>
</dbReference>
<feature type="region of interest" description="Disordered" evidence="6">
    <location>
        <begin position="112"/>
        <end position="135"/>
    </location>
</feature>
<dbReference type="RefSeq" id="WP_011399452.1">
    <property type="nucleotide sequence ID" value="NC_007645.1"/>
</dbReference>
<dbReference type="CDD" id="cd01949">
    <property type="entry name" value="GGDEF"/>
    <property type="match status" value="1"/>
</dbReference>
<dbReference type="InterPro" id="IPR050469">
    <property type="entry name" value="Diguanylate_Cyclase"/>
</dbReference>
<comment type="catalytic activity">
    <reaction evidence="4">
        <text>2 GTP = 3',3'-c-di-GMP + 2 diphosphate</text>
        <dbReference type="Rhea" id="RHEA:24898"/>
        <dbReference type="ChEBI" id="CHEBI:33019"/>
        <dbReference type="ChEBI" id="CHEBI:37565"/>
        <dbReference type="ChEBI" id="CHEBI:58805"/>
        <dbReference type="EC" id="2.7.7.65"/>
    </reaction>
</comment>
<dbReference type="GO" id="GO:1902201">
    <property type="term" value="P:negative regulation of bacterial-type flagellum-dependent cell motility"/>
    <property type="evidence" value="ECO:0007669"/>
    <property type="project" value="TreeGrafter"/>
</dbReference>
<dbReference type="InterPro" id="IPR001789">
    <property type="entry name" value="Sig_transdc_resp-reg_receiver"/>
</dbReference>
<evidence type="ECO:0000256" key="4">
    <source>
        <dbReference type="ARBA" id="ARBA00034247"/>
    </source>
</evidence>
<evidence type="ECO:0000313" key="10">
    <source>
        <dbReference type="Proteomes" id="UP000000238"/>
    </source>
</evidence>
<protein>
    <recommendedName>
        <fullName evidence="2">diguanylate cyclase</fullName>
        <ecNumber evidence="2">2.7.7.65</ecNumber>
    </recommendedName>
</protein>
<feature type="modified residue" description="4-aspartylphosphate" evidence="5">
    <location>
        <position position="310"/>
    </location>
</feature>
<proteinExistence type="predicted"/>
<dbReference type="InterPro" id="IPR036641">
    <property type="entry name" value="HPT_dom_sf"/>
</dbReference>
<gene>
    <name evidence="9" type="ordered locus">HCH_05740</name>
</gene>
<dbReference type="Proteomes" id="UP000000238">
    <property type="component" value="Chromosome"/>
</dbReference>
<dbReference type="GO" id="GO:0000160">
    <property type="term" value="P:phosphorelay signal transduction system"/>
    <property type="evidence" value="ECO:0007669"/>
    <property type="project" value="UniProtKB-KW"/>
</dbReference>
<organism evidence="9 10">
    <name type="scientific">Hahella chejuensis (strain KCTC 2396)</name>
    <dbReference type="NCBI Taxonomy" id="349521"/>
    <lineage>
        <taxon>Bacteria</taxon>
        <taxon>Pseudomonadati</taxon>
        <taxon>Pseudomonadota</taxon>
        <taxon>Gammaproteobacteria</taxon>
        <taxon>Oceanospirillales</taxon>
        <taxon>Hahellaceae</taxon>
        <taxon>Hahella</taxon>
    </lineage>
</organism>
<dbReference type="eggNOG" id="COG3706">
    <property type="taxonomic scope" value="Bacteria"/>
</dbReference>
<dbReference type="InterPro" id="IPR008207">
    <property type="entry name" value="Sig_transdc_His_kin_Hpt_dom"/>
</dbReference>
<dbReference type="SUPFAM" id="SSF52172">
    <property type="entry name" value="CheY-like"/>
    <property type="match status" value="2"/>
</dbReference>
<dbReference type="PANTHER" id="PTHR45138:SF9">
    <property type="entry name" value="DIGUANYLATE CYCLASE DGCM-RELATED"/>
    <property type="match status" value="1"/>
</dbReference>
<dbReference type="EC" id="2.7.7.65" evidence="2"/>
<evidence type="ECO:0000313" key="9">
    <source>
        <dbReference type="EMBL" id="ABC32393.1"/>
    </source>
</evidence>
<evidence type="ECO:0000259" key="7">
    <source>
        <dbReference type="PROSITE" id="PS50110"/>
    </source>
</evidence>
<dbReference type="Pfam" id="PF01627">
    <property type="entry name" value="Hpt"/>
    <property type="match status" value="1"/>
</dbReference>
<dbReference type="HOGENOM" id="CLU_000445_11_28_6"/>
<dbReference type="InterPro" id="IPR029787">
    <property type="entry name" value="Nucleotide_cyclase"/>
</dbReference>
<dbReference type="Gene3D" id="1.20.120.160">
    <property type="entry name" value="HPT domain"/>
    <property type="match status" value="1"/>
</dbReference>
<dbReference type="InterPro" id="IPR000160">
    <property type="entry name" value="GGDEF_dom"/>
</dbReference>
<reference evidence="9 10" key="1">
    <citation type="journal article" date="2005" name="Nucleic Acids Res.">
        <title>Genomic blueprint of Hahella chejuensis, a marine microbe producing an algicidal agent.</title>
        <authorList>
            <person name="Jeong H."/>
            <person name="Yim J.H."/>
            <person name="Lee C."/>
            <person name="Choi S.-H."/>
            <person name="Park Y.K."/>
            <person name="Yoon S.H."/>
            <person name="Hur C.-G."/>
            <person name="Kang H.-Y."/>
            <person name="Kim D."/>
            <person name="Lee H.H."/>
            <person name="Park K.H."/>
            <person name="Park S.-H."/>
            <person name="Park H.-S."/>
            <person name="Lee H.K."/>
            <person name="Oh T.K."/>
            <person name="Kim J.F."/>
        </authorList>
    </citation>
    <scope>NUCLEOTIDE SEQUENCE [LARGE SCALE GENOMIC DNA]</scope>
    <source>
        <strain evidence="9 10">KCTC 2396</strain>
    </source>
</reference>
<evidence type="ECO:0000256" key="5">
    <source>
        <dbReference type="PROSITE-ProRule" id="PRU00169"/>
    </source>
</evidence>
<keyword evidence="10" id="KW-1185">Reference proteome</keyword>
<dbReference type="OrthoDB" id="9812260at2"/>
<dbReference type="STRING" id="349521.HCH_05740"/>
<dbReference type="InterPro" id="IPR043128">
    <property type="entry name" value="Rev_trsase/Diguanyl_cyclase"/>
</dbReference>
<feature type="domain" description="GGDEF" evidence="8">
    <location>
        <begin position="417"/>
        <end position="549"/>
    </location>
</feature>
<dbReference type="InterPro" id="IPR011006">
    <property type="entry name" value="CheY-like_superfamily"/>
</dbReference>
<evidence type="ECO:0000259" key="8">
    <source>
        <dbReference type="PROSITE" id="PS50887"/>
    </source>
</evidence>
<dbReference type="NCBIfam" id="TIGR00254">
    <property type="entry name" value="GGDEF"/>
    <property type="match status" value="1"/>
</dbReference>
<dbReference type="SMART" id="SM00267">
    <property type="entry name" value="GGDEF"/>
    <property type="match status" value="1"/>
</dbReference>
<dbReference type="PROSITE" id="PS50887">
    <property type="entry name" value="GGDEF"/>
    <property type="match status" value="1"/>
</dbReference>
<dbReference type="SUPFAM" id="SSF47226">
    <property type="entry name" value="Histidine-containing phosphotransfer domain, HPT domain"/>
    <property type="match status" value="1"/>
</dbReference>
<dbReference type="KEGG" id="hch:HCH_05740"/>
<dbReference type="GO" id="GO:0043709">
    <property type="term" value="P:cell adhesion involved in single-species biofilm formation"/>
    <property type="evidence" value="ECO:0007669"/>
    <property type="project" value="TreeGrafter"/>
</dbReference>
<dbReference type="Pfam" id="PF00072">
    <property type="entry name" value="Response_reg"/>
    <property type="match status" value="1"/>
</dbReference>
<dbReference type="PROSITE" id="PS50110">
    <property type="entry name" value="RESPONSE_REGULATORY"/>
    <property type="match status" value="1"/>
</dbReference>
<dbReference type="GO" id="GO:0004672">
    <property type="term" value="F:protein kinase activity"/>
    <property type="evidence" value="ECO:0007669"/>
    <property type="project" value="UniProtKB-ARBA"/>
</dbReference>
<name>Q2SAD1_HAHCH</name>
<dbReference type="CDD" id="cd00156">
    <property type="entry name" value="REC"/>
    <property type="match status" value="1"/>
</dbReference>
<sequence length="553" mass="62120">MRDERENAKDDSRSPMEKMQALRTAYASALPQKLTNVRDSWASIRTLQSFNREILMPFRHLVHRLAGSGASYGFARLSALMQKIEQKVDQLSDFPENAKRLVLEIDNLLTQVDSSAQPDEQSNEEPSLISSQRIQRPAAPKALLALSKESACSSLPEQLKHYGYEVRACSAEDVSEHALQFEPDIVVYEELGASQACPAPIEMGKTKVPFVFVLHQAPSLFLRVQAYRAGIREVLQSPPDISQLLSKFDQCFISESDVPYRVLLIDDDSELAMYHAQLLEQAQMNARVVSQPEDIPDVLMEFFPDVILMDLYLPGYNGIELAVAIRQDATLYGVPIIFVSVEQDIARHLGAIRAGGDDFLIKPVPALFLLASVESRARRGRELRGMLSRDGLTGLLNHISAEEYLSQQLSRARRMGSSLAYVMVDLDHFKRVNDQYGHLMGDRVLVNFARYLQGRLRRSDVIGRYGGEEFVVILPDTTKEHARFVIESMRMSFATINHNTEEDPLQVTFSAGIAAFPDIDDMTMLSKAADDALYDAKQQGRNKVCIYNPKTSE</sequence>
<dbReference type="PANTHER" id="PTHR45138">
    <property type="entry name" value="REGULATORY COMPONENTS OF SENSORY TRANSDUCTION SYSTEM"/>
    <property type="match status" value="1"/>
</dbReference>